<evidence type="ECO:0000313" key="12">
    <source>
        <dbReference type="EMBL" id="PMP69599.1"/>
    </source>
</evidence>
<evidence type="ECO:0000256" key="4">
    <source>
        <dbReference type="ARBA" id="ARBA00022857"/>
    </source>
</evidence>
<accession>A0A2J6WGY4</accession>
<dbReference type="FunFam" id="3.50.50.60:FF:000083">
    <property type="entry name" value="Geranylgeranyl diphosphate reductase"/>
    <property type="match status" value="1"/>
</dbReference>
<evidence type="ECO:0000256" key="7">
    <source>
        <dbReference type="ARBA" id="ARBA00023444"/>
    </source>
</evidence>
<dbReference type="AlphaFoldDB" id="A0A2J6WGY4"/>
<evidence type="ECO:0000256" key="10">
    <source>
        <dbReference type="ARBA" id="ARBA00067637"/>
    </source>
</evidence>
<dbReference type="InterPro" id="IPR002938">
    <property type="entry name" value="FAD-bd"/>
</dbReference>
<keyword evidence="3" id="KW-0602">Photosynthesis</keyword>
<name>A0A2J6WGY4_9BACT</name>
<evidence type="ECO:0000256" key="8">
    <source>
        <dbReference type="ARBA" id="ARBA00033069"/>
    </source>
</evidence>
<gene>
    <name evidence="12" type="ORF">C0186_06360</name>
</gene>
<evidence type="ECO:0000256" key="3">
    <source>
        <dbReference type="ARBA" id="ARBA00022531"/>
    </source>
</evidence>
<dbReference type="InterPro" id="IPR036188">
    <property type="entry name" value="FAD/NAD-bd_sf"/>
</dbReference>
<keyword evidence="5" id="KW-0560">Oxidoreductase</keyword>
<feature type="domain" description="FAD-binding" evidence="11">
    <location>
        <begin position="2"/>
        <end position="282"/>
    </location>
</feature>
<keyword evidence="6" id="KW-0149">Chlorophyll biosynthesis</keyword>
<comment type="caution">
    <text evidence="12">The sequence shown here is derived from an EMBL/GenBank/DDBJ whole genome shotgun (WGS) entry which is preliminary data.</text>
</comment>
<evidence type="ECO:0000313" key="13">
    <source>
        <dbReference type="Proteomes" id="UP000242288"/>
    </source>
</evidence>
<evidence type="ECO:0000256" key="1">
    <source>
        <dbReference type="ARBA" id="ARBA00006632"/>
    </source>
</evidence>
<evidence type="ECO:0000259" key="11">
    <source>
        <dbReference type="Pfam" id="PF01494"/>
    </source>
</evidence>
<dbReference type="GO" id="GO:0015995">
    <property type="term" value="P:chlorophyll biosynthetic process"/>
    <property type="evidence" value="ECO:0007669"/>
    <property type="project" value="UniProtKB-KW"/>
</dbReference>
<comment type="similarity">
    <text evidence="1">Belongs to the geranylgeranyl reductase family. ChlP subfamily.</text>
</comment>
<organism evidence="12 13">
    <name type="scientific">Thermodesulfovibrio aggregans</name>
    <dbReference type="NCBI Taxonomy" id="86166"/>
    <lineage>
        <taxon>Bacteria</taxon>
        <taxon>Pseudomonadati</taxon>
        <taxon>Nitrospirota</taxon>
        <taxon>Thermodesulfovibrionia</taxon>
        <taxon>Thermodesulfovibrionales</taxon>
        <taxon>Thermodesulfovibrionaceae</taxon>
        <taxon>Thermodesulfovibrio</taxon>
    </lineage>
</organism>
<protein>
    <recommendedName>
        <fullName evidence="10">Geranylgeranyl diphosphate reductase</fullName>
        <ecNumber evidence="2">1.3.1.83</ecNumber>
    </recommendedName>
    <alternativeName>
        <fullName evidence="8">Geranylgeranyl reductase</fullName>
    </alternativeName>
</protein>
<reference evidence="12 13" key="1">
    <citation type="submission" date="2018-01" db="EMBL/GenBank/DDBJ databases">
        <title>Metagenomic assembled genomes from two thermal pools in the Uzon Caldera, Kamchatka, Russia.</title>
        <authorList>
            <person name="Wilkins L."/>
            <person name="Ettinger C."/>
        </authorList>
    </citation>
    <scope>NUCLEOTIDE SEQUENCE [LARGE SCALE GENOMIC DNA]</scope>
    <source>
        <strain evidence="12">ZAV-04</strain>
    </source>
</reference>
<dbReference type="NCBIfam" id="TIGR02032">
    <property type="entry name" value="GG-red-SF"/>
    <property type="match status" value="1"/>
</dbReference>
<keyword evidence="4" id="KW-0521">NADP</keyword>
<evidence type="ECO:0000256" key="9">
    <source>
        <dbReference type="ARBA" id="ARBA00047837"/>
    </source>
</evidence>
<dbReference type="SUPFAM" id="SSF51905">
    <property type="entry name" value="FAD/NAD(P)-binding domain"/>
    <property type="match status" value="1"/>
</dbReference>
<proteinExistence type="inferred from homology"/>
<dbReference type="EMBL" id="PNIO01000057">
    <property type="protein sequence ID" value="PMP69599.1"/>
    <property type="molecule type" value="Genomic_DNA"/>
</dbReference>
<sequence length="379" mass="43423">MECEVLVVGGGPAGSTASRLLAEKGIETVLIEKNLSFNKPCGGGIPSAGLKEFNILKEIQKEVEFNRATKVKIFPPFSEPIEVSLRDGEILIFNRQNFDSFLRKLSEIRGTNVIEAELVNIENLGNKFKSTVREKTGKIIQIYSEYIIAADGVNSKVCALTGLPKPDYYWTVSLHIPSDSQTKDTCEFWFGNAHASFFYSWVFPGTNYLSVGTGSEDIRKLKSLIEGFLKKRFELQADYVSLRAYKIPRWKKRKFFMNNILFCGDALGTVMPVSFEGIYYSMKSAQFASEAIIQKDLKLYEKLWNENFLRQFSIMKKFQDFMFGNDERMDRWLNIHRDPAIQELAMALWLRKKHGKKLIPLYLKAFGSLISRIAQFKIK</sequence>
<evidence type="ECO:0000256" key="5">
    <source>
        <dbReference type="ARBA" id="ARBA00023002"/>
    </source>
</evidence>
<dbReference type="GO" id="GO:0015979">
    <property type="term" value="P:photosynthesis"/>
    <property type="evidence" value="ECO:0007669"/>
    <property type="project" value="UniProtKB-KW"/>
</dbReference>
<dbReference type="Pfam" id="PF01494">
    <property type="entry name" value="FAD_binding_3"/>
    <property type="match status" value="1"/>
</dbReference>
<evidence type="ECO:0000256" key="2">
    <source>
        <dbReference type="ARBA" id="ARBA00012380"/>
    </source>
</evidence>
<comment type="pathway">
    <text evidence="7">Porphyrin-containing compound metabolism.</text>
</comment>
<dbReference type="GO" id="GO:0102067">
    <property type="term" value="F:geranylgeranyl diphosphate reductase activity"/>
    <property type="evidence" value="ECO:0007669"/>
    <property type="project" value="UniProtKB-EC"/>
</dbReference>
<dbReference type="PANTHER" id="PTHR42685:SF4">
    <property type="entry name" value="GERANYLGERANYL DIPHOSPHATE REDUCTASE, CHLOROPLASTIC"/>
    <property type="match status" value="1"/>
</dbReference>
<dbReference type="InterPro" id="IPR050407">
    <property type="entry name" value="Geranylgeranyl_reductase"/>
</dbReference>
<evidence type="ECO:0000256" key="6">
    <source>
        <dbReference type="ARBA" id="ARBA00023171"/>
    </source>
</evidence>
<dbReference type="GO" id="GO:0071949">
    <property type="term" value="F:FAD binding"/>
    <property type="evidence" value="ECO:0007669"/>
    <property type="project" value="InterPro"/>
</dbReference>
<dbReference type="PANTHER" id="PTHR42685">
    <property type="entry name" value="GERANYLGERANYL DIPHOSPHATE REDUCTASE"/>
    <property type="match status" value="1"/>
</dbReference>
<dbReference type="Gene3D" id="3.50.50.60">
    <property type="entry name" value="FAD/NAD(P)-binding domain"/>
    <property type="match status" value="1"/>
</dbReference>
<dbReference type="InterPro" id="IPR011777">
    <property type="entry name" value="Geranylgeranyl_Rdtase_fam"/>
</dbReference>
<comment type="catalytic activity">
    <reaction evidence="9">
        <text>phytyl diphosphate + 3 NADP(+) = geranylgeranyl diphosphate + 3 NADPH + 3 H(+)</text>
        <dbReference type="Rhea" id="RHEA:26229"/>
        <dbReference type="ChEBI" id="CHEBI:15378"/>
        <dbReference type="ChEBI" id="CHEBI:57533"/>
        <dbReference type="ChEBI" id="CHEBI:57783"/>
        <dbReference type="ChEBI" id="CHEBI:58349"/>
        <dbReference type="ChEBI" id="CHEBI:75434"/>
        <dbReference type="EC" id="1.3.1.83"/>
    </reaction>
</comment>
<dbReference type="PRINTS" id="PR00420">
    <property type="entry name" value="RNGMNOXGNASE"/>
</dbReference>
<dbReference type="EC" id="1.3.1.83" evidence="2"/>
<dbReference type="Proteomes" id="UP000242288">
    <property type="component" value="Unassembled WGS sequence"/>
</dbReference>